<name>A0A367Y211_9MICO</name>
<dbReference type="AlphaFoldDB" id="A0A367Y211"/>
<evidence type="ECO:0000313" key="4">
    <source>
        <dbReference type="Proteomes" id="UP000253508"/>
    </source>
</evidence>
<accession>A0A367Y211</accession>
<gene>
    <name evidence="3" type="ORF">DTO57_07095</name>
</gene>
<keyword evidence="4" id="KW-1185">Reference proteome</keyword>
<comment type="caution">
    <text evidence="3">The sequence shown here is derived from an EMBL/GenBank/DDBJ whole genome shotgun (WGS) entry which is preliminary data.</text>
</comment>
<feature type="compositionally biased region" description="Low complexity" evidence="1">
    <location>
        <begin position="14"/>
        <end position="36"/>
    </location>
</feature>
<dbReference type="EMBL" id="QORO01000002">
    <property type="protein sequence ID" value="RCK59913.1"/>
    <property type="molecule type" value="Genomic_DNA"/>
</dbReference>
<evidence type="ECO:0000256" key="1">
    <source>
        <dbReference type="SAM" id="MobiDB-lite"/>
    </source>
</evidence>
<evidence type="ECO:0000313" key="3">
    <source>
        <dbReference type="EMBL" id="RCK59913.1"/>
    </source>
</evidence>
<keyword evidence="2" id="KW-0732">Signal</keyword>
<reference evidence="3 4" key="1">
    <citation type="submission" date="2018-07" db="EMBL/GenBank/DDBJ databases">
        <title>Microbacterium endoborsara sp. nov., a novel actinobacterium isolated from Borszczowia aralocaspica.</title>
        <authorList>
            <person name="An D."/>
        </authorList>
    </citation>
    <scope>NUCLEOTIDE SEQUENCE [LARGE SCALE GENOMIC DNA]</scope>
    <source>
        <strain evidence="3 4">C1.15228</strain>
    </source>
</reference>
<dbReference type="OrthoDB" id="5055315at2"/>
<sequence length="444" mass="45414">MGVVALVGLAAAGCDSSAPAADPDPDPTATDPSETASADPVETETPDPEIAPVFVGDDLEKVILDADQVAAIFPSVTGVGEVSDYDPSVGETEGQIGDPATCMPLLWSSDWALTVGVRSTAWTGTDAEARYGSEYAVQAPSIRQAEDSLEWFHAASESCTTFTPREDITDIVYEWTPGAEETRDNVDVIVGTLAGGDGATASLQVQARAGNALVSISVPAEDGADPQAIATSVADALESAIGELTVGAASLPAAPAADGATPLADWQAGSGGIGPIRIGDTIDDVQAAVDWLDEPVEGENYFVNANQTSWSQQVDGGTLGITFTDDRVSAVTVQADYDYSAEVADPDGSALPTAGGVRIGDTAVAASEAFPGGTVTYKLAPGVQQYGFADASGMLISFSAPGLANQDDEFGTYTLENGIITSIAVEDTTTRVSMYETYTAASGE</sequence>
<evidence type="ECO:0008006" key="5">
    <source>
        <dbReference type="Google" id="ProtNLM"/>
    </source>
</evidence>
<protein>
    <recommendedName>
        <fullName evidence="5">PknH-like extracellular domain-containing protein</fullName>
    </recommendedName>
</protein>
<dbReference type="Proteomes" id="UP000253508">
    <property type="component" value="Unassembled WGS sequence"/>
</dbReference>
<organism evidence="3 4">
    <name type="scientific">Microbacterium sorbitolivorans</name>
    <dbReference type="NCBI Taxonomy" id="1867410"/>
    <lineage>
        <taxon>Bacteria</taxon>
        <taxon>Bacillati</taxon>
        <taxon>Actinomycetota</taxon>
        <taxon>Actinomycetes</taxon>
        <taxon>Micrococcales</taxon>
        <taxon>Microbacteriaceae</taxon>
        <taxon>Microbacterium</taxon>
    </lineage>
</organism>
<proteinExistence type="predicted"/>
<evidence type="ECO:0000256" key="2">
    <source>
        <dbReference type="SAM" id="SignalP"/>
    </source>
</evidence>
<feature type="signal peptide" evidence="2">
    <location>
        <begin position="1"/>
        <end position="20"/>
    </location>
</feature>
<feature type="chain" id="PRO_5016991925" description="PknH-like extracellular domain-containing protein" evidence="2">
    <location>
        <begin position="21"/>
        <end position="444"/>
    </location>
</feature>
<feature type="region of interest" description="Disordered" evidence="1">
    <location>
        <begin position="14"/>
        <end position="49"/>
    </location>
</feature>